<dbReference type="InterPro" id="IPR001647">
    <property type="entry name" value="HTH_TetR"/>
</dbReference>
<dbReference type="Pfam" id="PF00440">
    <property type="entry name" value="TetR_N"/>
    <property type="match status" value="1"/>
</dbReference>
<name>A0ABV6UL25_9ACTN</name>
<dbReference type="PANTHER" id="PTHR30055:SF234">
    <property type="entry name" value="HTH-TYPE TRANSCRIPTIONAL REGULATOR BETI"/>
    <property type="match status" value="1"/>
</dbReference>
<keyword evidence="7" id="KW-1185">Reference proteome</keyword>
<organism evidence="6 7">
    <name type="scientific">Streptacidiphilus cavernicola</name>
    <dbReference type="NCBI Taxonomy" id="3342716"/>
    <lineage>
        <taxon>Bacteria</taxon>
        <taxon>Bacillati</taxon>
        <taxon>Actinomycetota</taxon>
        <taxon>Actinomycetes</taxon>
        <taxon>Kitasatosporales</taxon>
        <taxon>Streptomycetaceae</taxon>
        <taxon>Streptacidiphilus</taxon>
    </lineage>
</organism>
<evidence type="ECO:0000256" key="4">
    <source>
        <dbReference type="PROSITE-ProRule" id="PRU00335"/>
    </source>
</evidence>
<dbReference type="Proteomes" id="UP001592528">
    <property type="component" value="Unassembled WGS sequence"/>
</dbReference>
<evidence type="ECO:0000313" key="6">
    <source>
        <dbReference type="EMBL" id="MFC1402152.1"/>
    </source>
</evidence>
<dbReference type="SUPFAM" id="SSF48498">
    <property type="entry name" value="Tetracyclin repressor-like, C-terminal domain"/>
    <property type="match status" value="1"/>
</dbReference>
<keyword evidence="3" id="KW-0804">Transcription</keyword>
<dbReference type="PANTHER" id="PTHR30055">
    <property type="entry name" value="HTH-TYPE TRANSCRIPTIONAL REGULATOR RUTR"/>
    <property type="match status" value="1"/>
</dbReference>
<dbReference type="Gene3D" id="1.10.10.60">
    <property type="entry name" value="Homeodomain-like"/>
    <property type="match status" value="1"/>
</dbReference>
<evidence type="ECO:0000256" key="1">
    <source>
        <dbReference type="ARBA" id="ARBA00023015"/>
    </source>
</evidence>
<dbReference type="PROSITE" id="PS50977">
    <property type="entry name" value="HTH_TETR_2"/>
    <property type="match status" value="1"/>
</dbReference>
<protein>
    <submittedName>
        <fullName evidence="6">TetR/AcrR family transcriptional regulator</fullName>
    </submittedName>
</protein>
<feature type="domain" description="HTH tetR-type" evidence="5">
    <location>
        <begin position="8"/>
        <end position="68"/>
    </location>
</feature>
<reference evidence="6 7" key="1">
    <citation type="submission" date="2024-09" db="EMBL/GenBank/DDBJ databases">
        <authorList>
            <person name="Lee S.D."/>
        </authorList>
    </citation>
    <scope>NUCLEOTIDE SEQUENCE [LARGE SCALE GENOMIC DNA]</scope>
    <source>
        <strain evidence="6 7">N1-5</strain>
    </source>
</reference>
<gene>
    <name evidence="6" type="ORF">ACEZDJ_12725</name>
</gene>
<dbReference type="InterPro" id="IPR036271">
    <property type="entry name" value="Tet_transcr_reg_TetR-rel_C_sf"/>
</dbReference>
<proteinExistence type="predicted"/>
<dbReference type="InterPro" id="IPR050109">
    <property type="entry name" value="HTH-type_TetR-like_transc_reg"/>
</dbReference>
<evidence type="ECO:0000313" key="7">
    <source>
        <dbReference type="Proteomes" id="UP001592528"/>
    </source>
</evidence>
<dbReference type="SUPFAM" id="SSF46689">
    <property type="entry name" value="Homeodomain-like"/>
    <property type="match status" value="1"/>
</dbReference>
<keyword evidence="2 4" id="KW-0238">DNA-binding</keyword>
<dbReference type="Gene3D" id="1.10.357.10">
    <property type="entry name" value="Tetracycline Repressor, domain 2"/>
    <property type="match status" value="1"/>
</dbReference>
<comment type="caution">
    <text evidence="6">The sequence shown here is derived from an EMBL/GenBank/DDBJ whole genome shotgun (WGS) entry which is preliminary data.</text>
</comment>
<feature type="DNA-binding region" description="H-T-H motif" evidence="4">
    <location>
        <begin position="31"/>
        <end position="50"/>
    </location>
</feature>
<dbReference type="PRINTS" id="PR00455">
    <property type="entry name" value="HTHTETR"/>
</dbReference>
<dbReference type="RefSeq" id="WP_051725144.1">
    <property type="nucleotide sequence ID" value="NZ_JBHEZZ010000005.1"/>
</dbReference>
<keyword evidence="1" id="KW-0805">Transcription regulation</keyword>
<accession>A0ABV6UL25</accession>
<evidence type="ECO:0000256" key="3">
    <source>
        <dbReference type="ARBA" id="ARBA00023163"/>
    </source>
</evidence>
<evidence type="ECO:0000256" key="2">
    <source>
        <dbReference type="ARBA" id="ARBA00023125"/>
    </source>
</evidence>
<evidence type="ECO:0000259" key="5">
    <source>
        <dbReference type="PROSITE" id="PS50977"/>
    </source>
</evidence>
<dbReference type="InterPro" id="IPR009057">
    <property type="entry name" value="Homeodomain-like_sf"/>
</dbReference>
<sequence length="203" mass="21565">MAKPADLELDADQIVAAAISILGEGGLDAVSMRSVAARLGVSPVPLYSRVGNKEALIEAIADRLLADLAPPDSADQPWTAYAPRWAGELRTRLGQLRDSRLVVAARRQAYVEASRPLLETMRRDGMATDAAVRACRLIMWATVGFVALEAGAQPPPGGPSRKVRAGGDAQGVSAADADTLFQLHIRYLVEGIARDAHTTGEEQ</sequence>
<dbReference type="EMBL" id="JBHEZZ010000005">
    <property type="protein sequence ID" value="MFC1402152.1"/>
    <property type="molecule type" value="Genomic_DNA"/>
</dbReference>